<name>A0AAD9HV27_9PEZI</name>
<proteinExistence type="predicted"/>
<evidence type="ECO:0000313" key="2">
    <source>
        <dbReference type="Proteomes" id="UP001232148"/>
    </source>
</evidence>
<reference evidence="1" key="1">
    <citation type="submission" date="2021-06" db="EMBL/GenBank/DDBJ databases">
        <title>Comparative genomics, transcriptomics and evolutionary studies reveal genomic signatures of adaptation to plant cell wall in hemibiotrophic fungi.</title>
        <authorList>
            <consortium name="DOE Joint Genome Institute"/>
            <person name="Baroncelli R."/>
            <person name="Diaz J.F."/>
            <person name="Benocci T."/>
            <person name="Peng M."/>
            <person name="Battaglia E."/>
            <person name="Haridas S."/>
            <person name="Andreopoulos W."/>
            <person name="Labutti K."/>
            <person name="Pangilinan J."/>
            <person name="Floch G.L."/>
            <person name="Makela M.R."/>
            <person name="Henrissat B."/>
            <person name="Grigoriev I.V."/>
            <person name="Crouch J.A."/>
            <person name="De Vries R.P."/>
            <person name="Sukno S.A."/>
            <person name="Thon M.R."/>
        </authorList>
    </citation>
    <scope>NUCLEOTIDE SEQUENCE</scope>
    <source>
        <strain evidence="1">MAFF235873</strain>
    </source>
</reference>
<sequence length="125" mass="12991">MYLCTAYLGTVRTARRLGSPGPARVSRVSRVSGMLPSMSVCPSPTQAKLVASCCCWTAGLDCLALCRCVAVCAATPLPPVVVLAPLHVLACLMLNNSKQQTSAGERLHLSTGLCACSAPVPNMTD</sequence>
<evidence type="ECO:0000313" key="1">
    <source>
        <dbReference type="EMBL" id="KAK2035633.1"/>
    </source>
</evidence>
<accession>A0AAD9HV27</accession>
<gene>
    <name evidence="1" type="ORF">LX32DRAFT_3124</name>
</gene>
<keyword evidence="2" id="KW-1185">Reference proteome</keyword>
<comment type="caution">
    <text evidence="1">The sequence shown here is derived from an EMBL/GenBank/DDBJ whole genome shotgun (WGS) entry which is preliminary data.</text>
</comment>
<dbReference type="Proteomes" id="UP001232148">
    <property type="component" value="Unassembled WGS sequence"/>
</dbReference>
<dbReference type="EMBL" id="MU842808">
    <property type="protein sequence ID" value="KAK2035633.1"/>
    <property type="molecule type" value="Genomic_DNA"/>
</dbReference>
<protein>
    <submittedName>
        <fullName evidence="1">Uncharacterized protein</fullName>
    </submittedName>
</protein>
<organism evidence="1 2">
    <name type="scientific">Colletotrichum zoysiae</name>
    <dbReference type="NCBI Taxonomy" id="1216348"/>
    <lineage>
        <taxon>Eukaryota</taxon>
        <taxon>Fungi</taxon>
        <taxon>Dikarya</taxon>
        <taxon>Ascomycota</taxon>
        <taxon>Pezizomycotina</taxon>
        <taxon>Sordariomycetes</taxon>
        <taxon>Hypocreomycetidae</taxon>
        <taxon>Glomerellales</taxon>
        <taxon>Glomerellaceae</taxon>
        <taxon>Colletotrichum</taxon>
        <taxon>Colletotrichum graminicola species complex</taxon>
    </lineage>
</organism>
<dbReference type="AlphaFoldDB" id="A0AAD9HV27"/>